<sequence>MVTLAIGVTRGRCHSRSGRVRVDIVETKAPVVVGIDGSATSFAAVSWAARESRLHGCSLRIVSALGAPTPYGDGIRLPHSYFADRDRAVHANLEEAAAIARTTDTASSITEITTDVLDGPARPALIEVSKSARMLVVGSRGLGQVTAVLAGSVATALASHANCPVVVIREQPGQSSGPSEVVVGVDGTEHSKPALDAAFAEASLRGARLVAVHTWSAFDLSTAFDDQLDLPWDEVEVAEQVVLAESLAGSAERYPDTEVARVVVRGSSADSLRTRAADADLLVVGTHGRGGFAGMLLGSTSAALLHTASCPLMIVRS</sequence>
<dbReference type="PANTHER" id="PTHR46553:SF3">
    <property type="entry name" value="ADENINE NUCLEOTIDE ALPHA HYDROLASES-LIKE SUPERFAMILY PROTEIN"/>
    <property type="match status" value="1"/>
</dbReference>
<evidence type="ECO:0000256" key="1">
    <source>
        <dbReference type="ARBA" id="ARBA00008791"/>
    </source>
</evidence>
<dbReference type="AlphaFoldDB" id="A0A3S3ZL68"/>
<dbReference type="InterPro" id="IPR006015">
    <property type="entry name" value="Universal_stress_UspA"/>
</dbReference>
<evidence type="ECO:0000313" key="4">
    <source>
        <dbReference type="Proteomes" id="UP000284333"/>
    </source>
</evidence>
<dbReference type="Gene3D" id="3.40.50.620">
    <property type="entry name" value="HUPs"/>
    <property type="match status" value="2"/>
</dbReference>
<dbReference type="Proteomes" id="UP000284333">
    <property type="component" value="Unassembled WGS sequence"/>
</dbReference>
<dbReference type="EMBL" id="RKLN01000003">
    <property type="protein sequence ID" value="RVW03255.1"/>
    <property type="molecule type" value="Genomic_DNA"/>
</dbReference>
<comment type="caution">
    <text evidence="3">The sequence shown here is derived from an EMBL/GenBank/DDBJ whole genome shotgun (WGS) entry which is preliminary data.</text>
</comment>
<feature type="domain" description="UspA" evidence="2">
    <location>
        <begin position="31"/>
        <end position="169"/>
    </location>
</feature>
<accession>A0A3S3ZL68</accession>
<evidence type="ECO:0000259" key="2">
    <source>
        <dbReference type="Pfam" id="PF00582"/>
    </source>
</evidence>
<proteinExistence type="inferred from homology"/>
<protein>
    <submittedName>
        <fullName evidence="3">Universal stress protein</fullName>
    </submittedName>
</protein>
<dbReference type="Pfam" id="PF00582">
    <property type="entry name" value="Usp"/>
    <property type="match status" value="2"/>
</dbReference>
<gene>
    <name evidence="3" type="ORF">EF834_08800</name>
</gene>
<organism evidence="3 4">
    <name type="scientific">Rhodococcus spongiicola</name>
    <dbReference type="NCBI Taxonomy" id="2487352"/>
    <lineage>
        <taxon>Bacteria</taxon>
        <taxon>Bacillati</taxon>
        <taxon>Actinomycetota</taxon>
        <taxon>Actinomycetes</taxon>
        <taxon>Mycobacteriales</taxon>
        <taxon>Nocardiaceae</taxon>
        <taxon>Rhodococcus</taxon>
    </lineage>
</organism>
<dbReference type="SUPFAM" id="SSF52402">
    <property type="entry name" value="Adenine nucleotide alpha hydrolases-like"/>
    <property type="match status" value="2"/>
</dbReference>
<comment type="similarity">
    <text evidence="1">Belongs to the universal stress protein A family.</text>
</comment>
<name>A0A3S3ZL68_9NOCA</name>
<feature type="domain" description="UspA" evidence="2">
    <location>
        <begin position="181"/>
        <end position="316"/>
    </location>
</feature>
<dbReference type="PRINTS" id="PR01438">
    <property type="entry name" value="UNVRSLSTRESS"/>
</dbReference>
<dbReference type="InterPro" id="IPR006016">
    <property type="entry name" value="UspA"/>
</dbReference>
<dbReference type="PANTHER" id="PTHR46553">
    <property type="entry name" value="ADENINE NUCLEOTIDE ALPHA HYDROLASES-LIKE SUPERFAMILY PROTEIN"/>
    <property type="match status" value="1"/>
</dbReference>
<reference evidence="3 4" key="1">
    <citation type="submission" date="2018-11" db="EMBL/GenBank/DDBJ databases">
        <title>Rhodococcus spongicola sp. nov. and Rhodococcus xishaensis sp. nov. from marine sponges.</title>
        <authorList>
            <person name="Li L."/>
            <person name="Lin H.W."/>
        </authorList>
    </citation>
    <scope>NUCLEOTIDE SEQUENCE [LARGE SCALE GENOMIC DNA]</scope>
    <source>
        <strain evidence="3 4">LHW50502</strain>
    </source>
</reference>
<evidence type="ECO:0000313" key="3">
    <source>
        <dbReference type="EMBL" id="RVW03255.1"/>
    </source>
</evidence>
<keyword evidence="4" id="KW-1185">Reference proteome</keyword>
<dbReference type="InterPro" id="IPR014729">
    <property type="entry name" value="Rossmann-like_a/b/a_fold"/>
</dbReference>
<dbReference type="OrthoDB" id="3174546at2"/>